<evidence type="ECO:0000313" key="1">
    <source>
        <dbReference type="EMBL" id="MCS2162485.1"/>
    </source>
</evidence>
<dbReference type="EMBL" id="JALIGE010000075">
    <property type="protein sequence ID" value="MCS2162485.1"/>
    <property type="molecule type" value="Genomic_DNA"/>
</dbReference>
<dbReference type="Proteomes" id="UP001205357">
    <property type="component" value="Unassembled WGS sequence"/>
</dbReference>
<proteinExistence type="predicted"/>
<sequence>MGNGSFKKKALPILNDAMFYARSRLPLKSTNKFYPDKRVIDKWKIKDPKRYSLHTESMDTEKIKKLNELRALRMNPAQYCQRLDSDFNRGIKNAGNCGENAMLAFSYLNKHVSELQRHAKDPVRILRIYLDMPVDHCLVLVGTFPDKGSAQLLENTLICDPWTKIVCPLNIYTSLWKAKMKKWSGRGLKGVHGGQTYDFYEDICTRYSIYAGRARIDEEAMHGIAMPVNENVRYSLMNRKVFS</sequence>
<organism evidence="1 2">
    <name type="scientific">Scandinavium hiltneri</name>
    <dbReference type="NCBI Taxonomy" id="2926519"/>
    <lineage>
        <taxon>Bacteria</taxon>
        <taxon>Pseudomonadati</taxon>
        <taxon>Pseudomonadota</taxon>
        <taxon>Gammaproteobacteria</taxon>
        <taxon>Enterobacterales</taxon>
        <taxon>Enterobacteriaceae</taxon>
        <taxon>Scandinavium</taxon>
    </lineage>
</organism>
<reference evidence="1 2" key="1">
    <citation type="submission" date="2022-04" db="EMBL/GenBank/DDBJ databases">
        <title>Proposal of a three novel species of Scandinavium, Scandinavium hiltneri, Scandinavium manionii, Scandinavium tedordense.</title>
        <authorList>
            <person name="Maddock D.W."/>
            <person name="Brady C.L."/>
            <person name="Denman S."/>
            <person name="Arnold D."/>
        </authorList>
    </citation>
    <scope>NUCLEOTIDE SEQUENCE [LARGE SCALE GENOMIC DNA]</scope>
    <source>
        <strain evidence="1 2">H11S7</strain>
    </source>
</reference>
<keyword evidence="2" id="KW-1185">Reference proteome</keyword>
<accession>A0ABT2E3Q7</accession>
<comment type="caution">
    <text evidence="1">The sequence shown here is derived from an EMBL/GenBank/DDBJ whole genome shotgun (WGS) entry which is preliminary data.</text>
</comment>
<name>A0ABT2E3Q7_9ENTR</name>
<dbReference type="RefSeq" id="WP_258989041.1">
    <property type="nucleotide sequence ID" value="NZ_JALIGE010000075.1"/>
</dbReference>
<protein>
    <submittedName>
        <fullName evidence="1">Uncharacterized protein</fullName>
    </submittedName>
</protein>
<gene>
    <name evidence="1" type="ORF">MUU47_15415</name>
</gene>
<evidence type="ECO:0000313" key="2">
    <source>
        <dbReference type="Proteomes" id="UP001205357"/>
    </source>
</evidence>